<dbReference type="InterPro" id="IPR001126">
    <property type="entry name" value="UmuC"/>
</dbReference>
<dbReference type="PANTHER" id="PTHR35369">
    <property type="entry name" value="BLR3025 PROTEIN-RELATED"/>
    <property type="match status" value="1"/>
</dbReference>
<keyword evidence="1" id="KW-0227">DNA damage</keyword>
<dbReference type="InterPro" id="IPR043502">
    <property type="entry name" value="DNA/RNA_pol_sf"/>
</dbReference>
<protein>
    <recommendedName>
        <fullName evidence="2">UmuC domain-containing protein</fullName>
    </recommendedName>
</protein>
<dbReference type="EMBL" id="UINC01000982">
    <property type="protein sequence ID" value="SUZ66351.1"/>
    <property type="molecule type" value="Genomic_DNA"/>
</dbReference>
<gene>
    <name evidence="3" type="ORF">METZ01_LOCUS19205</name>
</gene>
<feature type="domain" description="UmuC" evidence="2">
    <location>
        <begin position="44"/>
        <end position="178"/>
    </location>
</feature>
<dbReference type="AlphaFoldDB" id="A0A381PH72"/>
<proteinExistence type="predicted"/>
<dbReference type="SUPFAM" id="SSF56672">
    <property type="entry name" value="DNA/RNA polymerases"/>
    <property type="match status" value="1"/>
</dbReference>
<evidence type="ECO:0000313" key="3">
    <source>
        <dbReference type="EMBL" id="SUZ66351.1"/>
    </source>
</evidence>
<sequence>MPRYPQPEREQHVSTAAPAREVQATNTAIHACRLACVYVPSLPLQLLVRRHPEWIDRPVAVVDKDKPQGKVLWVNERAYRARVLPGTRYAAGLLLCRRLCAGEVHGKEIDRGVSRLLELLWRFSPEVEPSAVEPGVFWVNASGLGRIELSLGEWARRLRAELGRDGFTARVAVGFSRFATYATARVTRDITIFENTDTEHRSAMNVRLDRLHIDSDLRNVLHKLGIHTVEEFLELPTDGLGKRFGAGAINFYKEASGQNRKPLMPAPPPVPVQTVAEFQYPEVDANRLLFYIKRLLPPLLEQLASCHQGLIEMVLEMTLDDTTQISKSVRPAEATLDTGIVLDLVRLRLSTIDLTSGVVEMTVTTHGKRINVGQLSLFWNQPKRDVTAANRALARVRTEFGHEAVVWAKSRDAHLPEASFTWEPLARTKLPWHPVVKLSGGPEETKRSRTEIIGRFVRPLVRRVFDKAVLLPARERHEPDGWLIHGFKQGP</sequence>
<reference evidence="3" key="1">
    <citation type="submission" date="2018-05" db="EMBL/GenBank/DDBJ databases">
        <authorList>
            <person name="Lanie J.A."/>
            <person name="Ng W.-L."/>
            <person name="Kazmierczak K.M."/>
            <person name="Andrzejewski T.M."/>
            <person name="Davidsen T.M."/>
            <person name="Wayne K.J."/>
            <person name="Tettelin H."/>
            <person name="Glass J.I."/>
            <person name="Rusch D."/>
            <person name="Podicherti R."/>
            <person name="Tsui H.-C.T."/>
            <person name="Winkler M.E."/>
        </authorList>
    </citation>
    <scope>NUCLEOTIDE SEQUENCE</scope>
</reference>
<feature type="non-terminal residue" evidence="3">
    <location>
        <position position="491"/>
    </location>
</feature>
<dbReference type="PANTHER" id="PTHR35369:SF2">
    <property type="entry name" value="BLR3025 PROTEIN"/>
    <property type="match status" value="1"/>
</dbReference>
<organism evidence="3">
    <name type="scientific">marine metagenome</name>
    <dbReference type="NCBI Taxonomy" id="408172"/>
    <lineage>
        <taxon>unclassified sequences</taxon>
        <taxon>metagenomes</taxon>
        <taxon>ecological metagenomes</taxon>
    </lineage>
</organism>
<dbReference type="InterPro" id="IPR050356">
    <property type="entry name" value="SulA_CellDiv_inhibitor"/>
</dbReference>
<accession>A0A381PH72</accession>
<dbReference type="GO" id="GO:0006281">
    <property type="term" value="P:DNA repair"/>
    <property type="evidence" value="ECO:0007669"/>
    <property type="project" value="InterPro"/>
</dbReference>
<dbReference type="Pfam" id="PF00817">
    <property type="entry name" value="IMS"/>
    <property type="match status" value="1"/>
</dbReference>
<evidence type="ECO:0000256" key="1">
    <source>
        <dbReference type="ARBA" id="ARBA00022763"/>
    </source>
</evidence>
<evidence type="ECO:0000259" key="2">
    <source>
        <dbReference type="Pfam" id="PF00817"/>
    </source>
</evidence>
<name>A0A381PH72_9ZZZZ</name>